<sequence>MLTVSCAKNLPAKPEVTDTACDWVNIIYLTEHDIEVMDRQTKKDVLTHNRSVQRNCPNKITTASQ</sequence>
<accession>A0A5H5PQN0</accession>
<dbReference type="EMBL" id="DAAGLP010000027">
    <property type="protein sequence ID" value="HAB3566060.1"/>
    <property type="molecule type" value="Genomic_DNA"/>
</dbReference>
<evidence type="ECO:0000313" key="1">
    <source>
        <dbReference type="EMBL" id="HAB3566060.1"/>
    </source>
</evidence>
<organism evidence="1">
    <name type="scientific">Salmonella enterica subsp. enterica serovar Heidelberg</name>
    <dbReference type="NCBI Taxonomy" id="611"/>
    <lineage>
        <taxon>Bacteria</taxon>
        <taxon>Pseudomonadati</taxon>
        <taxon>Pseudomonadota</taxon>
        <taxon>Gammaproteobacteria</taxon>
        <taxon>Enterobacterales</taxon>
        <taxon>Enterobacteriaceae</taxon>
        <taxon>Salmonella</taxon>
    </lineage>
</organism>
<reference evidence="1" key="1">
    <citation type="journal article" date="2018" name="Genome Biol.">
        <title>SKESA: strategic k-mer extension for scrupulous assemblies.</title>
        <authorList>
            <person name="Souvorov A."/>
            <person name="Agarwala R."/>
            <person name="Lipman D.J."/>
        </authorList>
    </citation>
    <scope>NUCLEOTIDE SEQUENCE</scope>
    <source>
        <strain evidence="1">Salmonella enterica</strain>
    </source>
</reference>
<gene>
    <name evidence="1" type="ORF">GJE36_22840</name>
</gene>
<name>A0A5H5PQN0_SALET</name>
<comment type="caution">
    <text evidence="1">The sequence shown here is derived from an EMBL/GenBank/DDBJ whole genome shotgun (WGS) entry which is preliminary data.</text>
</comment>
<protein>
    <submittedName>
        <fullName evidence="1">Uncharacterized protein</fullName>
    </submittedName>
</protein>
<dbReference type="AlphaFoldDB" id="A0A5H5PQN0"/>
<proteinExistence type="predicted"/>
<dbReference type="RefSeq" id="WP_032934485.1">
    <property type="nucleotide sequence ID" value="NZ_JAGEOP010000025.1"/>
</dbReference>
<reference evidence="1" key="2">
    <citation type="submission" date="2019-06" db="EMBL/GenBank/DDBJ databases">
        <authorList>
            <consortium name="NCBI Pathogen Detection Project"/>
        </authorList>
    </citation>
    <scope>NUCLEOTIDE SEQUENCE</scope>
    <source>
        <strain evidence="1">Salmonella enterica</strain>
    </source>
</reference>